<feature type="transmembrane region" description="Helical" evidence="1">
    <location>
        <begin position="95"/>
        <end position="116"/>
    </location>
</feature>
<feature type="transmembrane region" description="Helical" evidence="1">
    <location>
        <begin position="53"/>
        <end position="74"/>
    </location>
</feature>
<feature type="transmembrane region" description="Helical" evidence="1">
    <location>
        <begin position="136"/>
        <end position="155"/>
    </location>
</feature>
<feature type="non-terminal residue" evidence="2">
    <location>
        <position position="200"/>
    </location>
</feature>
<dbReference type="EMBL" id="UOET01000523">
    <property type="protein sequence ID" value="VAW30476.1"/>
    <property type="molecule type" value="Genomic_DNA"/>
</dbReference>
<gene>
    <name evidence="2" type="ORF">MNBD_BACTEROID07-60</name>
</gene>
<sequence length="200" mass="23484">MFKGITFEKRDIHVYVILLSAPVLLTLYRYHAYPRFFYEYFPQFKTLYQGDLIARYWQFGLFFVLMFILPALYIKFVMKSSLQQFGWGWGDVKYGLRWLITIPLLVAPIIFIASKMPSLRVEYPLAKSLLTDQTHLFVYETAYVLFYYVAWEFFFRGFILFGLKDRFGAVNAILIETISSCLVHIDKPEGEIIGSIVVGI</sequence>
<organism evidence="2">
    <name type="scientific">hydrothermal vent metagenome</name>
    <dbReference type="NCBI Taxonomy" id="652676"/>
    <lineage>
        <taxon>unclassified sequences</taxon>
        <taxon>metagenomes</taxon>
        <taxon>ecological metagenomes</taxon>
    </lineage>
</organism>
<evidence type="ECO:0000256" key="1">
    <source>
        <dbReference type="SAM" id="Phobius"/>
    </source>
</evidence>
<keyword evidence="1" id="KW-1133">Transmembrane helix</keyword>
<accession>A0A3B0VEQ7</accession>
<dbReference type="AlphaFoldDB" id="A0A3B0VEQ7"/>
<reference evidence="2" key="1">
    <citation type="submission" date="2018-06" db="EMBL/GenBank/DDBJ databases">
        <authorList>
            <person name="Zhirakovskaya E."/>
        </authorList>
    </citation>
    <scope>NUCLEOTIDE SEQUENCE</scope>
</reference>
<keyword evidence="1" id="KW-0472">Membrane</keyword>
<feature type="transmembrane region" description="Helical" evidence="1">
    <location>
        <begin position="12"/>
        <end position="33"/>
    </location>
</feature>
<evidence type="ECO:0008006" key="3">
    <source>
        <dbReference type="Google" id="ProtNLM"/>
    </source>
</evidence>
<name>A0A3B0VEQ7_9ZZZZ</name>
<protein>
    <recommendedName>
        <fullName evidence="3">CAAX amino terminal protease family protein</fullName>
    </recommendedName>
</protein>
<proteinExistence type="predicted"/>
<evidence type="ECO:0000313" key="2">
    <source>
        <dbReference type="EMBL" id="VAW30476.1"/>
    </source>
</evidence>
<keyword evidence="1" id="KW-0812">Transmembrane</keyword>